<feature type="signal peptide" evidence="2">
    <location>
        <begin position="1"/>
        <end position="22"/>
    </location>
</feature>
<name>J9ZAY9_LEPFM</name>
<dbReference type="KEGG" id="lfi:LFML04_0632"/>
<dbReference type="HOGENOM" id="CLU_1956871_0_0_0"/>
<accession>J9ZAY9</accession>
<dbReference type="EMBL" id="CP002919">
    <property type="protein sequence ID" value="AFS52867.1"/>
    <property type="molecule type" value="Genomic_DNA"/>
</dbReference>
<gene>
    <name evidence="3" type="ordered locus">LFML04_0632</name>
</gene>
<evidence type="ECO:0000313" key="3">
    <source>
        <dbReference type="EMBL" id="AFS52867.1"/>
    </source>
</evidence>
<keyword evidence="2" id="KW-0732">Signal</keyword>
<keyword evidence="1" id="KW-0175">Coiled coil</keyword>
<feature type="chain" id="PRO_5003828665" description="Periplasmic heavy metal sensor" evidence="2">
    <location>
        <begin position="23"/>
        <end position="134"/>
    </location>
</feature>
<dbReference type="STRING" id="1048260.LFML04_0632"/>
<dbReference type="AlphaFoldDB" id="J9ZAY9"/>
<evidence type="ECO:0000313" key="4">
    <source>
        <dbReference type="Proteomes" id="UP000006177"/>
    </source>
</evidence>
<evidence type="ECO:0008006" key="5">
    <source>
        <dbReference type="Google" id="ProtNLM"/>
    </source>
</evidence>
<dbReference type="PATRIC" id="fig|1048260.3.peg.679"/>
<evidence type="ECO:0000256" key="2">
    <source>
        <dbReference type="SAM" id="SignalP"/>
    </source>
</evidence>
<sequence>MKKHLAVISLFLLVLFPSVSQAANPYTVLMDQKMRKAQHELDLAEKEKGAEQKKLLKENLSLMKENLRLMSKNMGKMDSQMETMIRKYKSEHHRHMATLMQAMVQEHIYVLEILKQMVERRELRNQSLLKHSGK</sequence>
<dbReference type="Proteomes" id="UP000006177">
    <property type="component" value="Chromosome"/>
</dbReference>
<evidence type="ECO:0000256" key="1">
    <source>
        <dbReference type="SAM" id="Coils"/>
    </source>
</evidence>
<proteinExistence type="predicted"/>
<protein>
    <recommendedName>
        <fullName evidence="5">Periplasmic heavy metal sensor</fullName>
    </recommendedName>
</protein>
<feature type="coiled-coil region" evidence="1">
    <location>
        <begin position="34"/>
        <end position="73"/>
    </location>
</feature>
<dbReference type="RefSeq" id="WP_014960377.1">
    <property type="nucleotide sequence ID" value="NC_018649.1"/>
</dbReference>
<organism evidence="3 4">
    <name type="scientific">Leptospirillum ferriphilum (strain ML-04)</name>
    <dbReference type="NCBI Taxonomy" id="1048260"/>
    <lineage>
        <taxon>Bacteria</taxon>
        <taxon>Pseudomonadati</taxon>
        <taxon>Nitrospirota</taxon>
        <taxon>Nitrospiria</taxon>
        <taxon>Nitrospirales</taxon>
        <taxon>Nitrospiraceae</taxon>
        <taxon>Leptospirillum</taxon>
    </lineage>
</organism>
<reference evidence="3 4" key="1">
    <citation type="journal article" date="2011" name="J. Microbiol.">
        <title>Complete genome of Leptospirillum ferriphilum ML-04 provides insight into its physiology and environmental adaptation.</title>
        <authorList>
            <person name="Mi S."/>
            <person name="Song J."/>
            <person name="Lin J."/>
            <person name="Che Y."/>
            <person name="Zheng H."/>
            <person name="Lin J."/>
        </authorList>
    </citation>
    <scope>NUCLEOTIDE SEQUENCE [LARGE SCALE GENOMIC DNA]</scope>
    <source>
        <strain evidence="3 4">ML-04</strain>
    </source>
</reference>